<keyword evidence="3 6" id="KW-0812">Transmembrane</keyword>
<protein>
    <submittedName>
        <fullName evidence="9">ABC transporter permease</fullName>
    </submittedName>
</protein>
<evidence type="ECO:0000259" key="7">
    <source>
        <dbReference type="Pfam" id="PF02687"/>
    </source>
</evidence>
<evidence type="ECO:0000256" key="1">
    <source>
        <dbReference type="ARBA" id="ARBA00004651"/>
    </source>
</evidence>
<dbReference type="PANTHER" id="PTHR30572">
    <property type="entry name" value="MEMBRANE COMPONENT OF TRANSPORTER-RELATED"/>
    <property type="match status" value="1"/>
</dbReference>
<feature type="domain" description="MacB-like periplasmic core" evidence="8">
    <location>
        <begin position="612"/>
        <end position="734"/>
    </location>
</feature>
<dbReference type="Pfam" id="PF12704">
    <property type="entry name" value="MacB_PCD"/>
    <property type="match status" value="2"/>
</dbReference>
<keyword evidence="4 6" id="KW-1133">Transmembrane helix</keyword>
<evidence type="ECO:0000256" key="2">
    <source>
        <dbReference type="ARBA" id="ARBA00022475"/>
    </source>
</evidence>
<comment type="subcellular location">
    <subcellularLocation>
        <location evidence="1">Cell membrane</location>
        <topology evidence="1">Multi-pass membrane protein</topology>
    </subcellularLocation>
</comment>
<dbReference type="NCBIfam" id="NF038404">
    <property type="entry name" value="perm_prefix_2"/>
    <property type="match status" value="1"/>
</dbReference>
<reference evidence="9 10" key="1">
    <citation type="journal article" date="2023" name="Microbiol. Resour. Announc.">
        <title>Complete Genome Sequence of Imperialibacter roseus strain P4T.</title>
        <authorList>
            <person name="Tizabi D.R."/>
            <person name="Bachvaroff T."/>
            <person name="Hill R.T."/>
        </authorList>
    </citation>
    <scope>NUCLEOTIDE SEQUENCE [LARGE SCALE GENOMIC DNA]</scope>
    <source>
        <strain evidence="9 10">P4T</strain>
    </source>
</reference>
<feature type="transmembrane region" description="Helical" evidence="6">
    <location>
        <begin position="96"/>
        <end position="116"/>
    </location>
</feature>
<dbReference type="InterPro" id="IPR047699">
    <property type="entry name" value="Permease_put_prefix"/>
</dbReference>
<evidence type="ECO:0000259" key="8">
    <source>
        <dbReference type="Pfam" id="PF12704"/>
    </source>
</evidence>
<evidence type="ECO:0000256" key="5">
    <source>
        <dbReference type="ARBA" id="ARBA00023136"/>
    </source>
</evidence>
<sequence>MKSQKPHIAIRFLRLFCNPVLLEDVEGDVHELYEEHLELVGAGRAGLLVWLEVLKLFRPGIIRPLGGAYRLNNYGMFKNHLTSAWRNLLKRKRFSALNIMGLSIGMAACFIIFQYVKFELSYDRFIPDVDNVYRVTLGIEGSKSLGSGIYAVNHKPVWSAIKSDFPEIEQTSRILKITSWGLTDQRISYIPNEGDKREISLENSYAGDQGFIDIFDLQFVDGDPHSALAGIFNIVLSETVTNRLFGDEYAIGKTVKFSHYTFKVAGIFKDLPANSHLQIDCIGSIHSTETPQSLNDWSDVNYYTYVKVRPGTDVRMLERKLDSFVDKYLGEAMHANGITEHMNLQPVSDIHLHSHLLREAESNGSYQTVLFLSAVGILILVIAWINFINLSTSRAFERASEVGIRKVIGASRGTLIIQFFVESTLINAVALGLSLIWVQLSASAFNELIGNPVVTGLSTYEFWVVENNLSIFACILIVGSFLAGLYPALVLSSYLPIKVLKGKFQASGQKFGLRNTLVIFQFGISYALITGTIVMVSQLRYMQRQQLGFKTNEMLVVKAPLVYDSLMRVRVERFENILLTHPNITNFVASSDIPGHTSETISSIKRKEDTESEAILSPYIFTDDSFIPTYQIELLEGRNFHKDAPADKQKVLINEMAAHMLGYASNAEAIGSKIQMKLEGHADYEILGVFRNVNLQSLSQQVQPLVLCPFNESGWWQFKPDYFTISLNGDDVYQAAFSVRENFMEIFPDELYMEYFLDDHFNAQYERDKQVGKVFGIFSGLAILVACMGLLGLVYYVASTRTKEICIRKVLGASFGQILSLLGRQFITLVVVSFLVAIPVSWLLADNWLDNYAFRMQLHPWVFIVAGAAVLAIALLTVFWQSWKTAHANPVDSLRNE</sequence>
<keyword evidence="5 6" id="KW-0472">Membrane</keyword>
<evidence type="ECO:0000256" key="4">
    <source>
        <dbReference type="ARBA" id="ARBA00022989"/>
    </source>
</evidence>
<feature type="transmembrane region" description="Helical" evidence="6">
    <location>
        <begin position="469"/>
        <end position="495"/>
    </location>
</feature>
<name>A0ABZ0IYF9_9BACT</name>
<keyword evidence="10" id="KW-1185">Reference proteome</keyword>
<evidence type="ECO:0000313" key="10">
    <source>
        <dbReference type="Proteomes" id="UP001302349"/>
    </source>
</evidence>
<feature type="domain" description="MacB-like periplasmic core" evidence="8">
    <location>
        <begin position="95"/>
        <end position="322"/>
    </location>
</feature>
<gene>
    <name evidence="9" type="ORF">RT717_12975</name>
</gene>
<dbReference type="RefSeq" id="WP_317492167.1">
    <property type="nucleotide sequence ID" value="NZ_CP136051.1"/>
</dbReference>
<feature type="transmembrane region" description="Helical" evidence="6">
    <location>
        <begin position="858"/>
        <end position="880"/>
    </location>
</feature>
<proteinExistence type="predicted"/>
<feature type="transmembrane region" description="Helical" evidence="6">
    <location>
        <begin position="516"/>
        <end position="536"/>
    </location>
</feature>
<dbReference type="Proteomes" id="UP001302349">
    <property type="component" value="Chromosome"/>
</dbReference>
<accession>A0ABZ0IYF9</accession>
<organism evidence="9 10">
    <name type="scientific">Imperialibacter roseus</name>
    <dbReference type="NCBI Taxonomy" id="1324217"/>
    <lineage>
        <taxon>Bacteria</taxon>
        <taxon>Pseudomonadati</taxon>
        <taxon>Bacteroidota</taxon>
        <taxon>Cytophagia</taxon>
        <taxon>Cytophagales</taxon>
        <taxon>Flammeovirgaceae</taxon>
        <taxon>Imperialibacter</taxon>
    </lineage>
</organism>
<dbReference type="PANTHER" id="PTHR30572:SF18">
    <property type="entry name" value="ABC-TYPE MACROLIDE FAMILY EXPORT SYSTEM PERMEASE COMPONENT 2"/>
    <property type="match status" value="1"/>
</dbReference>
<feature type="transmembrane region" description="Helical" evidence="6">
    <location>
        <begin position="774"/>
        <end position="798"/>
    </location>
</feature>
<dbReference type="Pfam" id="PF02687">
    <property type="entry name" value="FtsX"/>
    <property type="match status" value="2"/>
</dbReference>
<keyword evidence="2" id="KW-1003">Cell membrane</keyword>
<feature type="transmembrane region" description="Helical" evidence="6">
    <location>
        <begin position="810"/>
        <end position="838"/>
    </location>
</feature>
<dbReference type="InterPro" id="IPR025857">
    <property type="entry name" value="MacB_PCD"/>
</dbReference>
<dbReference type="InterPro" id="IPR050250">
    <property type="entry name" value="Macrolide_Exporter_MacB"/>
</dbReference>
<dbReference type="InterPro" id="IPR003838">
    <property type="entry name" value="ABC3_permease_C"/>
</dbReference>
<feature type="transmembrane region" description="Helical" evidence="6">
    <location>
        <begin position="415"/>
        <end position="438"/>
    </location>
</feature>
<dbReference type="EMBL" id="CP136051">
    <property type="protein sequence ID" value="WOK09552.1"/>
    <property type="molecule type" value="Genomic_DNA"/>
</dbReference>
<evidence type="ECO:0000256" key="6">
    <source>
        <dbReference type="SAM" id="Phobius"/>
    </source>
</evidence>
<feature type="domain" description="ABC3 transporter permease C-terminal" evidence="7">
    <location>
        <begin position="777"/>
        <end position="890"/>
    </location>
</feature>
<evidence type="ECO:0000313" key="9">
    <source>
        <dbReference type="EMBL" id="WOK09552.1"/>
    </source>
</evidence>
<feature type="domain" description="ABC3 transporter permease C-terminal" evidence="7">
    <location>
        <begin position="375"/>
        <end position="489"/>
    </location>
</feature>
<feature type="transmembrane region" description="Helical" evidence="6">
    <location>
        <begin position="369"/>
        <end position="388"/>
    </location>
</feature>
<evidence type="ECO:0000256" key="3">
    <source>
        <dbReference type="ARBA" id="ARBA00022692"/>
    </source>
</evidence>